<gene>
    <name evidence="7" type="primary">SCFD1</name>
    <name evidence="7" type="ORF">AWC38_SpisGene8101</name>
</gene>
<dbReference type="STRING" id="50429.A0A2B4SF58"/>
<proteinExistence type="inferred from homology"/>
<evidence type="ECO:0000256" key="3">
    <source>
        <dbReference type="PROSITE-ProRule" id="PRU00302"/>
    </source>
</evidence>
<dbReference type="InterPro" id="IPR001619">
    <property type="entry name" value="Sec1-like"/>
</dbReference>
<dbReference type="GO" id="GO:0016192">
    <property type="term" value="P:vesicle-mediated transport"/>
    <property type="evidence" value="ECO:0007669"/>
    <property type="project" value="InterPro"/>
</dbReference>
<feature type="region of interest" description="Disordered" evidence="5">
    <location>
        <begin position="302"/>
        <end position="352"/>
    </location>
</feature>
<dbReference type="EMBL" id="LSMT01000109">
    <property type="protein sequence ID" value="PFX27197.1"/>
    <property type="molecule type" value="Genomic_DNA"/>
</dbReference>
<accession>A0A2B4SF58</accession>
<evidence type="ECO:0000313" key="8">
    <source>
        <dbReference type="Proteomes" id="UP000225706"/>
    </source>
</evidence>
<dbReference type="Pfam" id="PF00995">
    <property type="entry name" value="Sec1"/>
    <property type="match status" value="1"/>
</dbReference>
<name>A0A2B4SF58_STYPI</name>
<sequence length="612" mass="68308">MPWKPRCCNRLVSNQYHCYQNIHSLHSFKKLFILTQPESPKHPNHPWIFSRPFADYFLNILQKDKCPACGQKSSGCGSRNHFRSVCKKSKSREVHRISETAEDPSSEESHIAFLAEVAPDSQETDVHAVQFAKEIYAEMLIDKKEDLHLNRVVVKESATSNTPEPVDPHHRHPKQTKVKSYDLSVTDKFWGLHKGSPFPTVAESIQKELDEYRASEEEVKRLKNVMESTLVNISATTHLALMAVHVSMVTNKGPTCEPVKVGLPCENIKAPPHGHMTCSGFVTNETCLFTCEDGYEMQGSEKRTCLNSSKWDGQQTSCKEGRKPEDLEKNPGNKDKNQQQTQPTCETRSGNLTQATVGIDEGNEEAMGEFMADSTAKLTSAVSSLPELLEKKRIIDMHTTIATALLEHIKSGKLDIYFETEEKIMSKATLDKSILEIIQDPEAGTPQDKLRLFIIYYVSGPTMSPAELDQFSSALLEAGADLAPLEFIKKWKAFTKMTFGPLQSGGGGQNTYSAMFSRFMNTGSQFVMEGVKNLVVGNKNLPVTRIVDALMDNKSNPAIVFIVGGGNYIEYQNLMDYSKRHSGAKKLLYGASEVMNASQFLKQLSHLGQEAV</sequence>
<feature type="region of interest" description="Disordered" evidence="5">
    <location>
        <begin position="156"/>
        <end position="178"/>
    </location>
</feature>
<dbReference type="InterPro" id="IPR036045">
    <property type="entry name" value="Sec1-like_sf"/>
</dbReference>
<dbReference type="SUPFAM" id="SSF57535">
    <property type="entry name" value="Complement control module/SCR domain"/>
    <property type="match status" value="1"/>
</dbReference>
<dbReference type="SMART" id="SM00032">
    <property type="entry name" value="CCP"/>
    <property type="match status" value="1"/>
</dbReference>
<protein>
    <submittedName>
        <fullName evidence="7">Sec1 family domain-containing protein 1</fullName>
    </submittedName>
</protein>
<feature type="disulfide bond" evidence="3">
    <location>
        <begin position="291"/>
        <end position="318"/>
    </location>
</feature>
<comment type="similarity">
    <text evidence="1">Belongs to the STXBP/unc-18/SEC1 family.</text>
</comment>
<dbReference type="OrthoDB" id="10251230at2759"/>
<keyword evidence="3" id="KW-0768">Sushi</keyword>
<dbReference type="Proteomes" id="UP000225706">
    <property type="component" value="Unassembled WGS sequence"/>
</dbReference>
<dbReference type="Gene3D" id="3.90.830.10">
    <property type="entry name" value="Syntaxin Binding Protein 1, Chain A, domain 2"/>
    <property type="match status" value="2"/>
</dbReference>
<keyword evidence="8" id="KW-1185">Reference proteome</keyword>
<dbReference type="AlphaFoldDB" id="A0A2B4SF58"/>
<dbReference type="PANTHER" id="PTHR11679">
    <property type="entry name" value="VESICLE PROTEIN SORTING-ASSOCIATED"/>
    <property type="match status" value="1"/>
</dbReference>
<comment type="caution">
    <text evidence="7">The sequence shown here is derived from an EMBL/GenBank/DDBJ whole genome shotgun (WGS) entry which is preliminary data.</text>
</comment>
<dbReference type="InterPro" id="IPR035976">
    <property type="entry name" value="Sushi/SCR/CCP_sf"/>
</dbReference>
<dbReference type="FunFam" id="1.25.40.60:FF:000002">
    <property type="entry name" value="Sec1 family domain containing 1"/>
    <property type="match status" value="1"/>
</dbReference>
<dbReference type="InterPro" id="IPR027482">
    <property type="entry name" value="Sec1-like_dom2"/>
</dbReference>
<dbReference type="Gene3D" id="3.40.50.1910">
    <property type="match status" value="1"/>
</dbReference>
<evidence type="ECO:0000256" key="5">
    <source>
        <dbReference type="SAM" id="MobiDB-lite"/>
    </source>
</evidence>
<dbReference type="CDD" id="cd00033">
    <property type="entry name" value="CCP"/>
    <property type="match status" value="1"/>
</dbReference>
<dbReference type="InterPro" id="IPR000436">
    <property type="entry name" value="Sushi_SCR_CCP_dom"/>
</dbReference>
<evidence type="ECO:0000259" key="6">
    <source>
        <dbReference type="PROSITE" id="PS50923"/>
    </source>
</evidence>
<reference evidence="8" key="1">
    <citation type="journal article" date="2017" name="bioRxiv">
        <title>Comparative analysis of the genomes of Stylophora pistillata and Acropora digitifera provides evidence for extensive differences between species of corals.</title>
        <authorList>
            <person name="Voolstra C.R."/>
            <person name="Li Y."/>
            <person name="Liew Y.J."/>
            <person name="Baumgarten S."/>
            <person name="Zoccola D."/>
            <person name="Flot J.-F."/>
            <person name="Tambutte S."/>
            <person name="Allemand D."/>
            <person name="Aranda M."/>
        </authorList>
    </citation>
    <scope>NUCLEOTIDE SEQUENCE [LARGE SCALE GENOMIC DNA]</scope>
</reference>
<keyword evidence="2 3" id="KW-1015">Disulfide bond</keyword>
<evidence type="ECO:0000256" key="4">
    <source>
        <dbReference type="SAM" id="Coils"/>
    </source>
</evidence>
<dbReference type="Gene3D" id="1.25.40.60">
    <property type="match status" value="1"/>
</dbReference>
<feature type="compositionally biased region" description="Polar residues" evidence="5">
    <location>
        <begin position="338"/>
        <end position="352"/>
    </location>
</feature>
<organism evidence="7 8">
    <name type="scientific">Stylophora pistillata</name>
    <name type="common">Smooth cauliflower coral</name>
    <dbReference type="NCBI Taxonomy" id="50429"/>
    <lineage>
        <taxon>Eukaryota</taxon>
        <taxon>Metazoa</taxon>
        <taxon>Cnidaria</taxon>
        <taxon>Anthozoa</taxon>
        <taxon>Hexacorallia</taxon>
        <taxon>Scleractinia</taxon>
        <taxon>Astrocoeniina</taxon>
        <taxon>Pocilloporidae</taxon>
        <taxon>Stylophora</taxon>
    </lineage>
</organism>
<evidence type="ECO:0000256" key="2">
    <source>
        <dbReference type="ARBA" id="ARBA00023157"/>
    </source>
</evidence>
<keyword evidence="4" id="KW-0175">Coiled coil</keyword>
<dbReference type="InterPro" id="IPR043127">
    <property type="entry name" value="Sec-1-like_dom3a"/>
</dbReference>
<evidence type="ECO:0000313" key="7">
    <source>
        <dbReference type="EMBL" id="PFX27197.1"/>
    </source>
</evidence>
<feature type="compositionally biased region" description="Basic and acidic residues" evidence="5">
    <location>
        <begin position="319"/>
        <end position="337"/>
    </location>
</feature>
<feature type="compositionally biased region" description="Polar residues" evidence="5">
    <location>
        <begin position="305"/>
        <end position="318"/>
    </location>
</feature>
<dbReference type="SUPFAM" id="SSF56815">
    <property type="entry name" value="Sec1/munc18-like (SM) proteins"/>
    <property type="match status" value="2"/>
</dbReference>
<dbReference type="Pfam" id="PF00084">
    <property type="entry name" value="Sushi"/>
    <property type="match status" value="1"/>
</dbReference>
<feature type="domain" description="Sushi" evidence="6">
    <location>
        <begin position="263"/>
        <end position="320"/>
    </location>
</feature>
<comment type="caution">
    <text evidence="3">Lacks conserved residue(s) required for the propagation of feature annotation.</text>
</comment>
<feature type="coiled-coil region" evidence="4">
    <location>
        <begin position="202"/>
        <end position="232"/>
    </location>
</feature>
<evidence type="ECO:0000256" key="1">
    <source>
        <dbReference type="ARBA" id="ARBA00009884"/>
    </source>
</evidence>
<dbReference type="PROSITE" id="PS50923">
    <property type="entry name" value="SUSHI"/>
    <property type="match status" value="1"/>
</dbReference>
<dbReference type="Gene3D" id="2.10.70.10">
    <property type="entry name" value="Complement Module, domain 1"/>
    <property type="match status" value="1"/>
</dbReference>